<dbReference type="CDD" id="cd02242">
    <property type="entry name" value="cupin_11S_legumin_N"/>
    <property type="match status" value="1"/>
</dbReference>
<dbReference type="Proteomes" id="UP000790787">
    <property type="component" value="Chromosome 14"/>
</dbReference>
<organism evidence="6 7">
    <name type="scientific">Nicotiana tabacum</name>
    <name type="common">Common tobacco</name>
    <dbReference type="NCBI Taxonomy" id="4097"/>
    <lineage>
        <taxon>Eukaryota</taxon>
        <taxon>Viridiplantae</taxon>
        <taxon>Streptophyta</taxon>
        <taxon>Embryophyta</taxon>
        <taxon>Tracheophyta</taxon>
        <taxon>Spermatophyta</taxon>
        <taxon>Magnoliopsida</taxon>
        <taxon>eudicotyledons</taxon>
        <taxon>Gunneridae</taxon>
        <taxon>Pentapetalae</taxon>
        <taxon>asterids</taxon>
        <taxon>lamiids</taxon>
        <taxon>Solanales</taxon>
        <taxon>Solanaceae</taxon>
        <taxon>Nicotianoideae</taxon>
        <taxon>Nicotianeae</taxon>
        <taxon>Nicotiana</taxon>
    </lineage>
</organism>
<dbReference type="Pfam" id="PF00190">
    <property type="entry name" value="Cupin_1"/>
    <property type="match status" value="2"/>
</dbReference>
<keyword evidence="5" id="KW-0732">Signal</keyword>
<dbReference type="SMR" id="A0A1S3XHH6"/>
<comment type="subunit">
    <text evidence="5">Hexamer; each subunit is composed of an acidic and a basic chain derived from a single precursor and linked by a disulfide bond.</text>
</comment>
<dbReference type="PROSITE" id="PS00305">
    <property type="entry name" value="11S_SEED_STORAGE"/>
    <property type="match status" value="1"/>
</dbReference>
<name>A0A1S3XHH6_TOBAC</name>
<dbReference type="SMART" id="SM00835">
    <property type="entry name" value="Cupin_1"/>
    <property type="match status" value="2"/>
</dbReference>
<protein>
    <submittedName>
        <fullName evidence="7">11S globulin seed storage protein Ana o 2.0101</fullName>
    </submittedName>
</protein>
<keyword evidence="2 5" id="KW-0758">Storage protein</keyword>
<dbReference type="PRINTS" id="PR00439">
    <property type="entry name" value="11SGLOBULIN"/>
</dbReference>
<gene>
    <name evidence="7" type="primary">LOC107765270</name>
</gene>
<dbReference type="OrthoDB" id="1903982at2759"/>
<proteinExistence type="inferred from homology"/>
<dbReference type="PANTHER" id="PTHR31189:SF59">
    <property type="entry name" value="11S GLOBULIN SUBUNIT BETA-LIKE"/>
    <property type="match status" value="1"/>
</dbReference>
<dbReference type="InterPro" id="IPR006044">
    <property type="entry name" value="11S_seedstore_pln"/>
</dbReference>
<evidence type="ECO:0000256" key="2">
    <source>
        <dbReference type="ARBA" id="ARBA00022761"/>
    </source>
</evidence>
<evidence type="ECO:0000256" key="1">
    <source>
        <dbReference type="ARBA" id="ARBA00007178"/>
    </source>
</evidence>
<dbReference type="SUPFAM" id="SSF51182">
    <property type="entry name" value="RmlC-like cupins"/>
    <property type="match status" value="1"/>
</dbReference>
<dbReference type="CDD" id="cd02243">
    <property type="entry name" value="cupin_11S_legumin_C"/>
    <property type="match status" value="1"/>
</dbReference>
<dbReference type="InterPro" id="IPR011051">
    <property type="entry name" value="RmlC_Cupin_sf"/>
</dbReference>
<dbReference type="KEGG" id="nta:107765270"/>
<dbReference type="RefSeq" id="XP_016439381.2">
    <property type="nucleotide sequence ID" value="XM_016583895.2"/>
</dbReference>
<dbReference type="InterPro" id="IPR014710">
    <property type="entry name" value="RmlC-like_jellyroll"/>
</dbReference>
<dbReference type="RefSeq" id="XP_016439381.1">
    <property type="nucleotide sequence ID" value="XM_016583895.1"/>
</dbReference>
<dbReference type="GO" id="GO:0045735">
    <property type="term" value="F:nutrient reservoir activity"/>
    <property type="evidence" value="ECO:0007669"/>
    <property type="project" value="UniProtKB-KW"/>
</dbReference>
<dbReference type="PaxDb" id="4097-A0A1S3XHH6"/>
<dbReference type="OMA" id="ETICAMR"/>
<comment type="similarity">
    <text evidence="1 5">Belongs to the 11S seed storage protein (globulins) family.</text>
</comment>
<evidence type="ECO:0000256" key="4">
    <source>
        <dbReference type="ARBA" id="ARBA00023157"/>
    </source>
</evidence>
<dbReference type="Gene3D" id="2.60.120.10">
    <property type="entry name" value="Jelly Rolls"/>
    <property type="match status" value="2"/>
</dbReference>
<evidence type="ECO:0000313" key="7">
    <source>
        <dbReference type="RefSeq" id="XP_016439381.2"/>
    </source>
</evidence>
<evidence type="ECO:0000313" key="6">
    <source>
        <dbReference type="Proteomes" id="UP000790787"/>
    </source>
</evidence>
<sequence length="521" mass="59670">MEIRSLLPLALCFFLLFNGCFAQIEQQQRFLWQKLQQQQQHRRGRARTECRIQSLKAREPTYKFDSEAGTTEFWDRNNEEFECAGVAAVRNVIQPQGLLLPHYNNAPQLLYIVQGSGVLGTVIPGCAETYESPERERSMRGEESREGERQYRTGGDQHQKVRQFRQGDVLALPAGITLWFYNNGQERLVTVALLDTSNPANQLDLQFRHFFLAGNPNPRGQSGSRYEEEIRGRREQEQGEQQQQQRRQTGNLFDGFDQNLLADVFNVDPELVRNLQGREDQRGRIIRVERFDVLSPEFEEREEERRPSRREREGRRGSEPNGLEETICTMRLKENLGQPSRADVYNPRGGRISSLNSHKLPILNWLQLSAERGVLYQNAVMAPYWNMNAHSILYILRGSGRIQVVGDTGNSVFNDEVREGQMIIVPQNFAVVKRAGNQGLDYIAFKTNDQAMTSPLAGRLSAIRAMPEEVLMNSYQISRQDARSLKYNREEATVFAGRRSGGYSTRAFNYALTAVEALLKA</sequence>
<keyword evidence="3 5" id="KW-0708">Seed storage protein</keyword>
<reference evidence="6" key="1">
    <citation type="journal article" date="2014" name="Nat. Commun.">
        <title>The tobacco genome sequence and its comparison with those of tomato and potato.</title>
        <authorList>
            <person name="Sierro N."/>
            <person name="Battey J.N."/>
            <person name="Ouadi S."/>
            <person name="Bakaher N."/>
            <person name="Bovet L."/>
            <person name="Willig A."/>
            <person name="Goepfert S."/>
            <person name="Peitsch M.C."/>
            <person name="Ivanov N.V."/>
        </authorList>
    </citation>
    <scope>NUCLEOTIDE SEQUENCE [LARGE SCALE GENOMIC DNA]</scope>
</reference>
<evidence type="ECO:0000256" key="5">
    <source>
        <dbReference type="RuleBase" id="RU003681"/>
    </source>
</evidence>
<reference evidence="7" key="2">
    <citation type="submission" date="2025-08" db="UniProtKB">
        <authorList>
            <consortium name="RefSeq"/>
        </authorList>
    </citation>
    <scope>IDENTIFICATION</scope>
    <source>
        <tissue evidence="7">Leaf</tissue>
    </source>
</reference>
<dbReference type="InterPro" id="IPR022379">
    <property type="entry name" value="11S_seedstore_CS"/>
</dbReference>
<dbReference type="InterPro" id="IPR050253">
    <property type="entry name" value="Seed_Storage-Functional"/>
</dbReference>
<dbReference type="PANTHER" id="PTHR31189">
    <property type="entry name" value="OS03G0336100 PROTEIN-RELATED"/>
    <property type="match status" value="1"/>
</dbReference>
<accession>A0A1S3XHH6</accession>
<dbReference type="FunFam" id="2.60.120.10:FF:000073">
    <property type="entry name" value="Glycinin G1"/>
    <property type="match status" value="1"/>
</dbReference>
<evidence type="ECO:0000256" key="3">
    <source>
        <dbReference type="ARBA" id="ARBA00023129"/>
    </source>
</evidence>
<dbReference type="AlphaFoldDB" id="A0A1S3XHH6"/>
<keyword evidence="6" id="KW-1185">Reference proteome</keyword>
<dbReference type="GeneID" id="107765270"/>
<keyword evidence="4 5" id="KW-1015">Disulfide bond</keyword>
<dbReference type="InterPro" id="IPR006045">
    <property type="entry name" value="Cupin_1"/>
</dbReference>
<comment type="function">
    <text evidence="5">Seed storage protein.</text>
</comment>
<dbReference type="STRING" id="4097.A0A1S3XHH6"/>